<keyword evidence="1" id="KW-1133">Transmembrane helix</keyword>
<evidence type="ECO:0000313" key="3">
    <source>
        <dbReference type="Proteomes" id="UP001302274"/>
    </source>
</evidence>
<evidence type="ECO:0000313" key="2">
    <source>
        <dbReference type="EMBL" id="MEA9354666.1"/>
    </source>
</evidence>
<keyword evidence="1" id="KW-0812">Transmembrane</keyword>
<dbReference type="EMBL" id="JAYGJQ010000001">
    <property type="protein sequence ID" value="MEA9354666.1"/>
    <property type="molecule type" value="Genomic_DNA"/>
</dbReference>
<dbReference type="RefSeq" id="WP_323574126.1">
    <property type="nucleotide sequence ID" value="NZ_JAYGJQ010000001.1"/>
</dbReference>
<reference evidence="2 3" key="1">
    <citation type="submission" date="2023-11" db="EMBL/GenBank/DDBJ databases">
        <title>A Novel Polar Bacteriovorax (B. antarcticus) Isolated from the Biocrust in Antarctica.</title>
        <authorList>
            <person name="Mun W."/>
            <person name="Choi S.Y."/>
            <person name="Mitchell R.J."/>
        </authorList>
    </citation>
    <scope>NUCLEOTIDE SEQUENCE [LARGE SCALE GENOMIC DNA]</scope>
    <source>
        <strain evidence="2 3">PP10</strain>
    </source>
</reference>
<dbReference type="Proteomes" id="UP001302274">
    <property type="component" value="Unassembled WGS sequence"/>
</dbReference>
<gene>
    <name evidence="2" type="ORF">SHI21_00520</name>
</gene>
<feature type="transmembrane region" description="Helical" evidence="1">
    <location>
        <begin position="12"/>
        <end position="32"/>
    </location>
</feature>
<sequence length="246" mass="29702">MILVTVNMTNIFASDTYLLNSSIGFYWCFLLISEEFKFQKLLTYILSAYLLIISCYSFYYVKIFINENELWIYSYKKEATPQTAIIASTIYIKQKRFYESFLLIEEIQNRWPRQPYLPQVIAENLFYNPNINSELKIKKISEIKPAMPSTYLYLTILYGYENNRDEVSKVLYLIFNDPIKFNMEFRGNEEKIAAIFIYTCEYFKYSQCRDHIDNFKVNSLYKDWNEDLIDTYLDQLRKYPKYQINI</sequence>
<keyword evidence="1" id="KW-0472">Membrane</keyword>
<evidence type="ECO:0000256" key="1">
    <source>
        <dbReference type="SAM" id="Phobius"/>
    </source>
</evidence>
<organism evidence="2 3">
    <name type="scientific">Bacteriovorax antarcticus</name>
    <dbReference type="NCBI Taxonomy" id="3088717"/>
    <lineage>
        <taxon>Bacteria</taxon>
        <taxon>Pseudomonadati</taxon>
        <taxon>Bdellovibrionota</taxon>
        <taxon>Bacteriovoracia</taxon>
        <taxon>Bacteriovoracales</taxon>
        <taxon>Bacteriovoracaceae</taxon>
        <taxon>Bacteriovorax</taxon>
    </lineage>
</organism>
<keyword evidence="3" id="KW-1185">Reference proteome</keyword>
<name>A0ABU5VNQ1_9BACT</name>
<comment type="caution">
    <text evidence="2">The sequence shown here is derived from an EMBL/GenBank/DDBJ whole genome shotgun (WGS) entry which is preliminary data.</text>
</comment>
<accession>A0ABU5VNQ1</accession>
<protein>
    <submittedName>
        <fullName evidence="2">Uncharacterized protein</fullName>
    </submittedName>
</protein>
<proteinExistence type="predicted"/>
<feature type="transmembrane region" description="Helical" evidence="1">
    <location>
        <begin position="41"/>
        <end position="61"/>
    </location>
</feature>